<gene>
    <name evidence="2" type="ORF">P7K49_024642</name>
</gene>
<dbReference type="EMBL" id="JASSZA010000011">
    <property type="protein sequence ID" value="KAK2099191.1"/>
    <property type="molecule type" value="Genomic_DNA"/>
</dbReference>
<dbReference type="Proteomes" id="UP001266305">
    <property type="component" value="Unassembled WGS sequence"/>
</dbReference>
<feature type="compositionally biased region" description="Polar residues" evidence="1">
    <location>
        <begin position="44"/>
        <end position="57"/>
    </location>
</feature>
<feature type="region of interest" description="Disordered" evidence="1">
    <location>
        <begin position="27"/>
        <end position="57"/>
    </location>
</feature>
<protein>
    <submittedName>
        <fullName evidence="2">Uncharacterized protein</fullName>
    </submittedName>
</protein>
<evidence type="ECO:0000313" key="3">
    <source>
        <dbReference type="Proteomes" id="UP001266305"/>
    </source>
</evidence>
<feature type="non-terminal residue" evidence="2">
    <location>
        <position position="57"/>
    </location>
</feature>
<accession>A0ABQ9UQ45</accession>
<organism evidence="2 3">
    <name type="scientific">Saguinus oedipus</name>
    <name type="common">Cotton-top tamarin</name>
    <name type="synonym">Oedipomidas oedipus</name>
    <dbReference type="NCBI Taxonomy" id="9490"/>
    <lineage>
        <taxon>Eukaryota</taxon>
        <taxon>Metazoa</taxon>
        <taxon>Chordata</taxon>
        <taxon>Craniata</taxon>
        <taxon>Vertebrata</taxon>
        <taxon>Euteleostomi</taxon>
        <taxon>Mammalia</taxon>
        <taxon>Eutheria</taxon>
        <taxon>Euarchontoglires</taxon>
        <taxon>Primates</taxon>
        <taxon>Haplorrhini</taxon>
        <taxon>Platyrrhini</taxon>
        <taxon>Cebidae</taxon>
        <taxon>Callitrichinae</taxon>
        <taxon>Saguinus</taxon>
    </lineage>
</organism>
<keyword evidence="3" id="KW-1185">Reference proteome</keyword>
<proteinExistence type="predicted"/>
<sequence length="57" mass="6382">MELELHDFSQAQQTAISNLKAGELFQEHRSQPGSQSGRPVLTRHVSSLSFQDAPFQN</sequence>
<name>A0ABQ9UQ45_SAGOE</name>
<comment type="caution">
    <text evidence="2">The sequence shown here is derived from an EMBL/GenBank/DDBJ whole genome shotgun (WGS) entry which is preliminary data.</text>
</comment>
<evidence type="ECO:0000256" key="1">
    <source>
        <dbReference type="SAM" id="MobiDB-lite"/>
    </source>
</evidence>
<reference evidence="2 3" key="1">
    <citation type="submission" date="2023-05" db="EMBL/GenBank/DDBJ databases">
        <title>B98-5 Cell Line De Novo Hybrid Assembly: An Optical Mapping Approach.</title>
        <authorList>
            <person name="Kananen K."/>
            <person name="Auerbach J.A."/>
            <person name="Kautto E."/>
            <person name="Blachly J.S."/>
        </authorList>
    </citation>
    <scope>NUCLEOTIDE SEQUENCE [LARGE SCALE GENOMIC DNA]</scope>
    <source>
        <strain evidence="2">B95-8</strain>
        <tissue evidence="2">Cell line</tissue>
    </source>
</reference>
<evidence type="ECO:0000313" key="2">
    <source>
        <dbReference type="EMBL" id="KAK2099191.1"/>
    </source>
</evidence>